<name>A0AAD6X0B3_9AGAR</name>
<keyword evidence="2" id="KW-1185">Reference proteome</keyword>
<reference evidence="1" key="1">
    <citation type="submission" date="2023-03" db="EMBL/GenBank/DDBJ databases">
        <title>Massive genome expansion in bonnet fungi (Mycena s.s.) driven by repeated elements and novel gene families across ecological guilds.</title>
        <authorList>
            <consortium name="Lawrence Berkeley National Laboratory"/>
            <person name="Harder C.B."/>
            <person name="Miyauchi S."/>
            <person name="Viragh M."/>
            <person name="Kuo A."/>
            <person name="Thoen E."/>
            <person name="Andreopoulos B."/>
            <person name="Lu D."/>
            <person name="Skrede I."/>
            <person name="Drula E."/>
            <person name="Henrissat B."/>
            <person name="Morin E."/>
            <person name="Kohler A."/>
            <person name="Barry K."/>
            <person name="LaButti K."/>
            <person name="Morin E."/>
            <person name="Salamov A."/>
            <person name="Lipzen A."/>
            <person name="Mereny Z."/>
            <person name="Hegedus B."/>
            <person name="Baldrian P."/>
            <person name="Stursova M."/>
            <person name="Weitz H."/>
            <person name="Taylor A."/>
            <person name="Grigoriev I.V."/>
            <person name="Nagy L.G."/>
            <person name="Martin F."/>
            <person name="Kauserud H."/>
        </authorList>
    </citation>
    <scope>NUCLEOTIDE SEQUENCE</scope>
    <source>
        <strain evidence="1">CBHHK200</strain>
    </source>
</reference>
<organism evidence="1 2">
    <name type="scientific">Mycena alexandri</name>
    <dbReference type="NCBI Taxonomy" id="1745969"/>
    <lineage>
        <taxon>Eukaryota</taxon>
        <taxon>Fungi</taxon>
        <taxon>Dikarya</taxon>
        <taxon>Basidiomycota</taxon>
        <taxon>Agaricomycotina</taxon>
        <taxon>Agaricomycetes</taxon>
        <taxon>Agaricomycetidae</taxon>
        <taxon>Agaricales</taxon>
        <taxon>Marasmiineae</taxon>
        <taxon>Mycenaceae</taxon>
        <taxon>Mycena</taxon>
    </lineage>
</organism>
<dbReference type="InterPro" id="IPR029058">
    <property type="entry name" value="AB_hydrolase_fold"/>
</dbReference>
<accession>A0AAD6X0B3</accession>
<evidence type="ECO:0000313" key="1">
    <source>
        <dbReference type="EMBL" id="KAJ7031115.1"/>
    </source>
</evidence>
<dbReference type="SUPFAM" id="SSF53474">
    <property type="entry name" value="alpha/beta-Hydrolases"/>
    <property type="match status" value="1"/>
</dbReference>
<dbReference type="AlphaFoldDB" id="A0AAD6X0B3"/>
<proteinExistence type="predicted"/>
<gene>
    <name evidence="1" type="ORF">C8F04DRAFT_1397448</name>
</gene>
<dbReference type="Gene3D" id="3.40.50.1820">
    <property type="entry name" value="alpha/beta hydrolase"/>
    <property type="match status" value="1"/>
</dbReference>
<protein>
    <submittedName>
        <fullName evidence="1">Uncharacterized protein</fullName>
    </submittedName>
</protein>
<evidence type="ECO:0000313" key="2">
    <source>
        <dbReference type="Proteomes" id="UP001218188"/>
    </source>
</evidence>
<dbReference type="Proteomes" id="UP001218188">
    <property type="component" value="Unassembled WGS sequence"/>
</dbReference>
<sequence length="397" mass="44093">MSGNATVPQLRPDFSALSEPVAIEDLFDALDLDASFLEFESRTTSSGTGPFSRLIHPMIVTGITEGDLANRIENYLRTTHGSNLPATFYVVIREAGDQFEVLISRGNGGGVRVQWTRGNRARAAIAPLPIDIPRGLPIPGPISPNVGEETLRFWEDVLLGLDFTAHFNSVWGHSPSAMIHITNPAHEDAALARINTAVAAFQRGALPSNETIYPVSIQRADGTPFFRPTEWDVPLLDSATCIPDTDAPDACHPQFGWVDQILRNQSVKAALGIPSPNNLDYLRIDMEVNKEFILAGDFTTFCFHFYLPPRPEYFVGNTPHITLSIYLDYIDAQDANCAWPGVFSFLKLLESPFQKEFISAFDVAWPSKEIATVRGCWKYMTYLLVREAGHFLQVVYD</sequence>
<dbReference type="EMBL" id="JARJCM010000084">
    <property type="protein sequence ID" value="KAJ7031115.1"/>
    <property type="molecule type" value="Genomic_DNA"/>
</dbReference>
<comment type="caution">
    <text evidence="1">The sequence shown here is derived from an EMBL/GenBank/DDBJ whole genome shotgun (WGS) entry which is preliminary data.</text>
</comment>